<dbReference type="EMBL" id="VKAC01000003">
    <property type="protein sequence ID" value="TXR56932.1"/>
    <property type="molecule type" value="Genomic_DNA"/>
</dbReference>
<gene>
    <name evidence="7" type="ORF">FMM08_05360</name>
</gene>
<keyword evidence="3 5" id="KW-0460">Magnesium</keyword>
<feature type="binding site" evidence="5">
    <location>
        <position position="155"/>
    </location>
    <ligand>
        <name>Mg(2+)</name>
        <dbReference type="ChEBI" id="CHEBI:18420"/>
    </ligand>
</feature>
<keyword evidence="7" id="KW-0456">Lyase</keyword>
<evidence type="ECO:0000256" key="3">
    <source>
        <dbReference type="ARBA" id="ARBA00022842"/>
    </source>
</evidence>
<dbReference type="AlphaFoldDB" id="A0A5C8ZGD3"/>
<evidence type="ECO:0000313" key="8">
    <source>
        <dbReference type="Proteomes" id="UP000321234"/>
    </source>
</evidence>
<dbReference type="PANTHER" id="PTHR32308">
    <property type="entry name" value="LYASE BETA SUBUNIT, PUTATIVE (AFU_ORTHOLOGUE AFUA_4G13030)-RELATED"/>
    <property type="match status" value="1"/>
</dbReference>
<organism evidence="7 8">
    <name type="scientific">Quadrisphaera setariae</name>
    <dbReference type="NCBI Taxonomy" id="2593304"/>
    <lineage>
        <taxon>Bacteria</taxon>
        <taxon>Bacillati</taxon>
        <taxon>Actinomycetota</taxon>
        <taxon>Actinomycetes</taxon>
        <taxon>Kineosporiales</taxon>
        <taxon>Kineosporiaceae</taxon>
        <taxon>Quadrisphaera</taxon>
    </lineage>
</organism>
<accession>A0A5C8ZGD3</accession>
<name>A0A5C8ZGD3_9ACTN</name>
<dbReference type="InterPro" id="IPR040442">
    <property type="entry name" value="Pyrv_kinase-like_dom_sf"/>
</dbReference>
<feature type="binding site" evidence="5">
    <location>
        <position position="129"/>
    </location>
    <ligand>
        <name>Mg(2+)</name>
        <dbReference type="ChEBI" id="CHEBI:18420"/>
    </ligand>
</feature>
<dbReference type="InterPro" id="IPR011206">
    <property type="entry name" value="Citrate_lyase_beta/mcl1/mcl2"/>
</dbReference>
<evidence type="ECO:0000256" key="4">
    <source>
        <dbReference type="PIRSR" id="PIRSR015582-1"/>
    </source>
</evidence>
<feature type="domain" description="HpcH/HpaI aldolase/citrate lyase" evidence="6">
    <location>
        <begin position="13"/>
        <end position="219"/>
    </location>
</feature>
<evidence type="ECO:0000256" key="1">
    <source>
        <dbReference type="ARBA" id="ARBA00001946"/>
    </source>
</evidence>
<dbReference type="GO" id="GO:0000287">
    <property type="term" value="F:magnesium ion binding"/>
    <property type="evidence" value="ECO:0007669"/>
    <property type="project" value="TreeGrafter"/>
</dbReference>
<feature type="binding site" evidence="4">
    <location>
        <position position="129"/>
    </location>
    <ligand>
        <name>substrate</name>
    </ligand>
</feature>
<dbReference type="InterPro" id="IPR015813">
    <property type="entry name" value="Pyrv/PenolPyrv_kinase-like_dom"/>
</dbReference>
<proteinExistence type="predicted"/>
<evidence type="ECO:0000259" key="6">
    <source>
        <dbReference type="Pfam" id="PF03328"/>
    </source>
</evidence>
<dbReference type="PANTHER" id="PTHR32308:SF10">
    <property type="entry name" value="CITRATE LYASE SUBUNIT BETA"/>
    <property type="match status" value="1"/>
</dbReference>
<dbReference type="Pfam" id="PF03328">
    <property type="entry name" value="HpcH_HpaI"/>
    <property type="match status" value="1"/>
</dbReference>
<reference evidence="7 8" key="1">
    <citation type="submission" date="2019-07" db="EMBL/GenBank/DDBJ databases">
        <title>Quadrisphaera sp. strain DD2A genome sequencing and assembly.</title>
        <authorList>
            <person name="Kim I."/>
        </authorList>
    </citation>
    <scope>NUCLEOTIDE SEQUENCE [LARGE SCALE GENOMIC DNA]</scope>
    <source>
        <strain evidence="7 8">DD2A</strain>
    </source>
</reference>
<comment type="caution">
    <text evidence="7">The sequence shown here is derived from an EMBL/GenBank/DDBJ whole genome shotgun (WGS) entry which is preliminary data.</text>
</comment>
<sequence>MPTTRGVDAQIARSWLLVNAGRPDDFEPAARSRADQVILDVEDAVDPANKAEARKGVIEWLETSGHSAWVRINDHTTPFWADDVRELAVAAASGGGLAGVMLAKTEAPEHVTETFDRLGGHLPVIALVESALGIEEAVRIARARGAFRLAFGSGDYRRDTGTAADDLAMAYPRSRLVVASRIGGLPGPIDGPTVGSSHAVLREQSALTVALGLTGKLCLQTEQVPVINEVISPTQSDIAWAQDFLADFEARGRVVRDGSDLPRLGRARKIMTLATALGIVPSV</sequence>
<evidence type="ECO:0000256" key="2">
    <source>
        <dbReference type="ARBA" id="ARBA00022723"/>
    </source>
</evidence>
<protein>
    <submittedName>
        <fullName evidence="7">CoA ester lyase</fullName>
    </submittedName>
</protein>
<keyword evidence="8" id="KW-1185">Reference proteome</keyword>
<dbReference type="SUPFAM" id="SSF51621">
    <property type="entry name" value="Phosphoenolpyruvate/pyruvate domain"/>
    <property type="match status" value="1"/>
</dbReference>
<feature type="binding site" evidence="4">
    <location>
        <position position="71"/>
    </location>
    <ligand>
        <name>substrate</name>
    </ligand>
</feature>
<dbReference type="Gene3D" id="3.20.20.60">
    <property type="entry name" value="Phosphoenolpyruvate-binding domains"/>
    <property type="match status" value="1"/>
</dbReference>
<keyword evidence="2 5" id="KW-0479">Metal-binding</keyword>
<dbReference type="InterPro" id="IPR005000">
    <property type="entry name" value="Aldolase/citrate-lyase_domain"/>
</dbReference>
<dbReference type="GO" id="GO:0016829">
    <property type="term" value="F:lyase activity"/>
    <property type="evidence" value="ECO:0007669"/>
    <property type="project" value="UniProtKB-KW"/>
</dbReference>
<dbReference type="OrthoDB" id="4322898at2"/>
<dbReference type="PIRSF" id="PIRSF015582">
    <property type="entry name" value="Cit_lyase_B"/>
    <property type="match status" value="1"/>
</dbReference>
<evidence type="ECO:0000256" key="5">
    <source>
        <dbReference type="PIRSR" id="PIRSR015582-2"/>
    </source>
</evidence>
<evidence type="ECO:0000313" key="7">
    <source>
        <dbReference type="EMBL" id="TXR56932.1"/>
    </source>
</evidence>
<dbReference type="RefSeq" id="WP_147925353.1">
    <property type="nucleotide sequence ID" value="NZ_VKAC01000003.1"/>
</dbReference>
<dbReference type="GO" id="GO:0006107">
    <property type="term" value="P:oxaloacetate metabolic process"/>
    <property type="evidence" value="ECO:0007669"/>
    <property type="project" value="TreeGrafter"/>
</dbReference>
<dbReference type="Proteomes" id="UP000321234">
    <property type="component" value="Unassembled WGS sequence"/>
</dbReference>
<comment type="cofactor">
    <cofactor evidence="1">
        <name>Mg(2+)</name>
        <dbReference type="ChEBI" id="CHEBI:18420"/>
    </cofactor>
</comment>